<dbReference type="Pfam" id="PF04555">
    <property type="entry name" value="XhoI"/>
    <property type="match status" value="1"/>
</dbReference>
<dbReference type="RefSeq" id="WP_121864320.1">
    <property type="nucleotide sequence ID" value="NZ_RDEX01000001.1"/>
</dbReference>
<organism evidence="1 2">
    <name type="scientific">Kocuria tytonicola</name>
    <dbReference type="NCBI Taxonomy" id="2055946"/>
    <lineage>
        <taxon>Bacteria</taxon>
        <taxon>Bacillati</taxon>
        <taxon>Actinomycetota</taxon>
        <taxon>Actinomycetes</taxon>
        <taxon>Micrococcales</taxon>
        <taxon>Micrococcaceae</taxon>
        <taxon>Kocuria</taxon>
    </lineage>
</organism>
<dbReference type="GO" id="GO:0009036">
    <property type="term" value="F:type II site-specific deoxyribonuclease activity"/>
    <property type="evidence" value="ECO:0007669"/>
    <property type="project" value="InterPro"/>
</dbReference>
<name>A0A3L9L6Q4_9MICC</name>
<accession>A0A3L9L6Q4</accession>
<keyword evidence="2" id="KW-1185">Reference proteome</keyword>
<protein>
    <recommendedName>
        <fullName evidence="3">Restriction endonuclease</fullName>
    </recommendedName>
</protein>
<dbReference type="GO" id="GO:0003677">
    <property type="term" value="F:DNA binding"/>
    <property type="evidence" value="ECO:0007669"/>
    <property type="project" value="InterPro"/>
</dbReference>
<sequence length="237" mass="26567">MQNSDIDALLTNFWAQKSEAARLEIENGRAGVGGQSRNARHMQNLNAFVHKMFIDAGLDESEVVLGKSIPGYYRRSKNWDVVTVHKGNLVAVVELKSQVGSEGNNGNNRIEEALGNTFDASTTQELTEVFGKLPVWSAFCMVFGSDPSTAKPVRMRGNPVFPIEKIFEDMTYGRQWEIAIERFIQTKAYDAGWFLSSWMDDDANLQYTEPVPSATLHTLQTQIEARVKFAKQALIND</sequence>
<dbReference type="GO" id="GO:0009307">
    <property type="term" value="P:DNA restriction-modification system"/>
    <property type="evidence" value="ECO:0007669"/>
    <property type="project" value="InterPro"/>
</dbReference>
<evidence type="ECO:0000313" key="2">
    <source>
        <dbReference type="Proteomes" id="UP000277871"/>
    </source>
</evidence>
<gene>
    <name evidence="1" type="ORF">EAE32_04725</name>
</gene>
<dbReference type="EMBL" id="RDEX01000001">
    <property type="protein sequence ID" value="RLY94490.1"/>
    <property type="molecule type" value="Genomic_DNA"/>
</dbReference>
<evidence type="ECO:0000313" key="1">
    <source>
        <dbReference type="EMBL" id="RLY94490.1"/>
    </source>
</evidence>
<proteinExistence type="predicted"/>
<dbReference type="Proteomes" id="UP000277871">
    <property type="component" value="Unassembled WGS sequence"/>
</dbReference>
<dbReference type="InterPro" id="IPR007636">
    <property type="entry name" value="Restrct_endonuc_II_XhoI"/>
</dbReference>
<reference evidence="1 2" key="1">
    <citation type="submission" date="2018-10" db="EMBL/GenBank/DDBJ databases">
        <title>Kocuria tytonicola, new bacteria from the preen glands of American barn owls (Tyto furcata).</title>
        <authorList>
            <person name="Braun M.S."/>
            <person name="Wang E."/>
            <person name="Zimmermann S."/>
            <person name="Boutin S."/>
            <person name="Wagner H."/>
            <person name="Wink M."/>
        </authorList>
    </citation>
    <scope>NUCLEOTIDE SEQUENCE [LARGE SCALE GENOMIC DNA]</scope>
    <source>
        <strain evidence="1 2">473</strain>
    </source>
</reference>
<evidence type="ECO:0008006" key="3">
    <source>
        <dbReference type="Google" id="ProtNLM"/>
    </source>
</evidence>
<dbReference type="AlphaFoldDB" id="A0A3L9L6Q4"/>
<comment type="caution">
    <text evidence="1">The sequence shown here is derived from an EMBL/GenBank/DDBJ whole genome shotgun (WGS) entry which is preliminary data.</text>
</comment>